<evidence type="ECO:0000256" key="4">
    <source>
        <dbReference type="ARBA" id="ARBA00022840"/>
    </source>
</evidence>
<evidence type="ECO:0000259" key="8">
    <source>
        <dbReference type="PROSITE" id="PS50893"/>
    </source>
</evidence>
<feature type="transmembrane region" description="Helical" evidence="7">
    <location>
        <begin position="32"/>
        <end position="50"/>
    </location>
</feature>
<evidence type="ECO:0000256" key="1">
    <source>
        <dbReference type="ARBA" id="ARBA00004651"/>
    </source>
</evidence>
<keyword evidence="2 7" id="KW-0812">Transmembrane</keyword>
<evidence type="ECO:0000256" key="7">
    <source>
        <dbReference type="SAM" id="Phobius"/>
    </source>
</evidence>
<feature type="transmembrane region" description="Helical" evidence="7">
    <location>
        <begin position="176"/>
        <end position="192"/>
    </location>
</feature>
<dbReference type="InterPro" id="IPR036640">
    <property type="entry name" value="ABC1_TM_sf"/>
</dbReference>
<dbReference type="OrthoDB" id="2328604at2"/>
<dbReference type="Proteomes" id="UP000198619">
    <property type="component" value="Unassembled WGS sequence"/>
</dbReference>
<dbReference type="GO" id="GO:0016887">
    <property type="term" value="F:ATP hydrolysis activity"/>
    <property type="evidence" value="ECO:0007669"/>
    <property type="project" value="InterPro"/>
</dbReference>
<gene>
    <name evidence="10" type="ORF">SAMN04488528_101653</name>
</gene>
<accession>A0A1I0YZJ4</accession>
<evidence type="ECO:0000256" key="5">
    <source>
        <dbReference type="ARBA" id="ARBA00022989"/>
    </source>
</evidence>
<dbReference type="SUPFAM" id="SSF90123">
    <property type="entry name" value="ABC transporter transmembrane region"/>
    <property type="match status" value="1"/>
</dbReference>
<evidence type="ECO:0000313" key="11">
    <source>
        <dbReference type="Proteomes" id="UP000198619"/>
    </source>
</evidence>
<keyword evidence="4 10" id="KW-0067">ATP-binding</keyword>
<evidence type="ECO:0000256" key="3">
    <source>
        <dbReference type="ARBA" id="ARBA00022741"/>
    </source>
</evidence>
<sequence length="610" mass="70598">MNEKKEPLKNQRSLKTNIKFLIHNAWIWDKKVFVYFGIYTVLAAIAPFIRIFLPKFLIDELMGPKRVNNLIVIIGIFFILSSAINYSIAYLKGAYYPRMILIRFKFTCMLQKKSLIMDFKNTENPKILNDIESAWTSVSNNDTGIEGMFHKLFGVFGSIIAFMGYVTIVATLSPLVLAYLIINVLITYFLNLKVKRYEYGRKNDIADINRKSNYIYKTMYDFSYGKDIRIYRLNKWLSNKFKNFKKNHVGIYKKIQYKYFKAAVVDVLLLLVREGIIYAYLIYQVLYRGMSIGNFSMYFITIGGFAAWMQNIMNDLAHINTQNLYLNDFRDFLEIKDEGEIQTPVNIPEEPPYEIEFKNVSFKYPNTNRYIYKDISLKITKGQRLAIVGINGAGKTTFVKLLTRLYEPTGGEILLNGINIKKFTKEEYYKIFSVVFQDIKMLAFTVEENVALTHKDNINREKVIESIDMAGMSEKINSLHKGIDTSVLKILDNNGIEFSGGQNQRIALARALYKDGNVVILDEPTAALDPIAEYNMYKDFDKIIGDKTAVYISHRLASTRFCDAIAFFENGKVKEYGTHDELLKKNGSYAEMFNVQAQYYKEELCEEVGQ</sequence>
<dbReference type="PROSITE" id="PS50929">
    <property type="entry name" value="ABC_TM1F"/>
    <property type="match status" value="1"/>
</dbReference>
<protein>
    <submittedName>
        <fullName evidence="10">ATP-binding cassette, subfamily C</fullName>
    </submittedName>
</protein>
<dbReference type="SUPFAM" id="SSF52540">
    <property type="entry name" value="P-loop containing nucleoside triphosphate hydrolases"/>
    <property type="match status" value="1"/>
</dbReference>
<dbReference type="InterPro" id="IPR003593">
    <property type="entry name" value="AAA+_ATPase"/>
</dbReference>
<keyword evidence="5 7" id="KW-1133">Transmembrane helix</keyword>
<dbReference type="EMBL" id="FOKI01000016">
    <property type="protein sequence ID" value="SFB18701.1"/>
    <property type="molecule type" value="Genomic_DNA"/>
</dbReference>
<feature type="transmembrane region" description="Helical" evidence="7">
    <location>
        <begin position="289"/>
        <end position="309"/>
    </location>
</feature>
<organism evidence="10 11">
    <name type="scientific">Clostridium frigidicarnis</name>
    <dbReference type="NCBI Taxonomy" id="84698"/>
    <lineage>
        <taxon>Bacteria</taxon>
        <taxon>Bacillati</taxon>
        <taxon>Bacillota</taxon>
        <taxon>Clostridia</taxon>
        <taxon>Eubacteriales</taxon>
        <taxon>Clostridiaceae</taxon>
        <taxon>Clostridium</taxon>
    </lineage>
</organism>
<feature type="transmembrane region" description="Helical" evidence="7">
    <location>
        <begin position="152"/>
        <end position="170"/>
    </location>
</feature>
<dbReference type="PROSITE" id="PS50893">
    <property type="entry name" value="ABC_TRANSPORTER_2"/>
    <property type="match status" value="1"/>
</dbReference>
<dbReference type="InterPro" id="IPR003439">
    <property type="entry name" value="ABC_transporter-like_ATP-bd"/>
</dbReference>
<dbReference type="GO" id="GO:0005886">
    <property type="term" value="C:plasma membrane"/>
    <property type="evidence" value="ECO:0007669"/>
    <property type="project" value="UniProtKB-SubCell"/>
</dbReference>
<evidence type="ECO:0000313" key="10">
    <source>
        <dbReference type="EMBL" id="SFB18701.1"/>
    </source>
</evidence>
<reference evidence="10 11" key="1">
    <citation type="submission" date="2016-10" db="EMBL/GenBank/DDBJ databases">
        <authorList>
            <person name="de Groot N.N."/>
        </authorList>
    </citation>
    <scope>NUCLEOTIDE SEQUENCE [LARGE SCALE GENOMIC DNA]</scope>
    <source>
        <strain evidence="10 11">DSM 12271</strain>
    </source>
</reference>
<keyword evidence="3" id="KW-0547">Nucleotide-binding</keyword>
<dbReference type="PANTHER" id="PTHR43394">
    <property type="entry name" value="ATP-DEPENDENT PERMEASE MDL1, MITOCHONDRIAL"/>
    <property type="match status" value="1"/>
</dbReference>
<keyword evidence="11" id="KW-1185">Reference proteome</keyword>
<proteinExistence type="predicted"/>
<dbReference type="Pfam" id="PF00005">
    <property type="entry name" value="ABC_tran"/>
    <property type="match status" value="1"/>
</dbReference>
<dbReference type="SMART" id="SM00382">
    <property type="entry name" value="AAA"/>
    <property type="match status" value="1"/>
</dbReference>
<feature type="domain" description="ABC transporter" evidence="8">
    <location>
        <begin position="355"/>
        <end position="595"/>
    </location>
</feature>
<dbReference type="InterPro" id="IPR027417">
    <property type="entry name" value="P-loop_NTPase"/>
</dbReference>
<evidence type="ECO:0000259" key="9">
    <source>
        <dbReference type="PROSITE" id="PS50929"/>
    </source>
</evidence>
<keyword evidence="6 7" id="KW-0472">Membrane</keyword>
<evidence type="ECO:0000256" key="2">
    <source>
        <dbReference type="ARBA" id="ARBA00022692"/>
    </source>
</evidence>
<dbReference type="STRING" id="84698.SAMN04488528_101653"/>
<dbReference type="Gene3D" id="3.40.50.300">
    <property type="entry name" value="P-loop containing nucleotide triphosphate hydrolases"/>
    <property type="match status" value="1"/>
</dbReference>
<dbReference type="InterPro" id="IPR039421">
    <property type="entry name" value="Type_1_exporter"/>
</dbReference>
<dbReference type="PANTHER" id="PTHR43394:SF1">
    <property type="entry name" value="ATP-BINDING CASSETTE SUB-FAMILY B MEMBER 10, MITOCHONDRIAL"/>
    <property type="match status" value="1"/>
</dbReference>
<feature type="transmembrane region" description="Helical" evidence="7">
    <location>
        <begin position="70"/>
        <end position="91"/>
    </location>
</feature>
<dbReference type="InterPro" id="IPR011527">
    <property type="entry name" value="ABC1_TM_dom"/>
</dbReference>
<feature type="domain" description="ABC transmembrane type-1" evidence="9">
    <location>
        <begin position="146"/>
        <end position="321"/>
    </location>
</feature>
<evidence type="ECO:0000256" key="6">
    <source>
        <dbReference type="ARBA" id="ARBA00023136"/>
    </source>
</evidence>
<dbReference type="AlphaFoldDB" id="A0A1I0YZJ4"/>
<dbReference type="Gene3D" id="1.20.1560.10">
    <property type="entry name" value="ABC transporter type 1, transmembrane domain"/>
    <property type="match status" value="1"/>
</dbReference>
<dbReference type="GO" id="GO:0015421">
    <property type="term" value="F:ABC-type oligopeptide transporter activity"/>
    <property type="evidence" value="ECO:0007669"/>
    <property type="project" value="TreeGrafter"/>
</dbReference>
<dbReference type="GO" id="GO:0005524">
    <property type="term" value="F:ATP binding"/>
    <property type="evidence" value="ECO:0007669"/>
    <property type="project" value="UniProtKB-KW"/>
</dbReference>
<dbReference type="RefSeq" id="WP_090041454.1">
    <property type="nucleotide sequence ID" value="NZ_FOKI01000016.1"/>
</dbReference>
<name>A0A1I0YZJ4_9CLOT</name>
<comment type="subcellular location">
    <subcellularLocation>
        <location evidence="1">Cell membrane</location>
        <topology evidence="1">Multi-pass membrane protein</topology>
    </subcellularLocation>
</comment>